<dbReference type="Proteomes" id="UP001180724">
    <property type="component" value="Unassembled WGS sequence"/>
</dbReference>
<dbReference type="RefSeq" id="WP_311570396.1">
    <property type="nucleotide sequence ID" value="NZ_JAVRFH010000001.1"/>
</dbReference>
<protein>
    <submittedName>
        <fullName evidence="1">Uncharacterized protein</fullName>
    </submittedName>
</protein>
<evidence type="ECO:0000313" key="2">
    <source>
        <dbReference type="Proteomes" id="UP001180724"/>
    </source>
</evidence>
<name>A0ABU3AGY3_9ACTN</name>
<evidence type="ECO:0000313" key="1">
    <source>
        <dbReference type="EMBL" id="MDT0608807.1"/>
    </source>
</evidence>
<dbReference type="EMBL" id="JAVRFH010000001">
    <property type="protein sequence ID" value="MDT0608807.1"/>
    <property type="molecule type" value="Genomic_DNA"/>
</dbReference>
<proteinExistence type="predicted"/>
<keyword evidence="2" id="KW-1185">Reference proteome</keyword>
<comment type="caution">
    <text evidence="1">The sequence shown here is derived from an EMBL/GenBank/DDBJ whole genome shotgun (WGS) entry which is preliminary data.</text>
</comment>
<organism evidence="1 2">
    <name type="scientific">Streptomyces lancefieldiae</name>
    <dbReference type="NCBI Taxonomy" id="3075520"/>
    <lineage>
        <taxon>Bacteria</taxon>
        <taxon>Bacillati</taxon>
        <taxon>Actinomycetota</taxon>
        <taxon>Actinomycetes</taxon>
        <taxon>Kitasatosporales</taxon>
        <taxon>Streptomycetaceae</taxon>
        <taxon>Streptomyces</taxon>
    </lineage>
</organism>
<sequence>MNDRPTVMIDGEETPVDDCIWLERHPCGCVASAAVAFVPDVWTLATADQAARHFSRTEGERRRALAAGLTVEPITGGRYRDEFQARWHCGTHSRPAATPA</sequence>
<reference evidence="1" key="1">
    <citation type="submission" date="2024-05" db="EMBL/GenBank/DDBJ databases">
        <title>30 novel species of actinomycetes from the DSMZ collection.</title>
        <authorList>
            <person name="Nouioui I."/>
        </authorList>
    </citation>
    <scope>NUCLEOTIDE SEQUENCE</scope>
    <source>
        <strain evidence="1">DSM 40712</strain>
    </source>
</reference>
<accession>A0ABU3AGY3</accession>
<gene>
    <name evidence="1" type="ORF">RM812_00895</name>
</gene>